<dbReference type="OrthoDB" id="2414104at2759"/>
<evidence type="ECO:0000256" key="2">
    <source>
        <dbReference type="ARBA" id="ARBA00022691"/>
    </source>
</evidence>
<keyword evidence="3" id="KW-0479">Metal-binding</keyword>
<evidence type="ECO:0000256" key="1">
    <source>
        <dbReference type="ARBA" id="ARBA00022485"/>
    </source>
</evidence>
<dbReference type="SUPFAM" id="SSF102114">
    <property type="entry name" value="Radical SAM enzymes"/>
    <property type="match status" value="1"/>
</dbReference>
<dbReference type="Proteomes" id="UP001165063">
    <property type="component" value="Unassembled WGS sequence"/>
</dbReference>
<keyword evidence="1" id="KW-0004">4Fe-4S</keyword>
<dbReference type="GO" id="GO:0051539">
    <property type="term" value="F:4 iron, 4 sulfur cluster binding"/>
    <property type="evidence" value="ECO:0007669"/>
    <property type="project" value="UniProtKB-KW"/>
</dbReference>
<comment type="caution">
    <text evidence="7">The sequence shown here is derived from an EMBL/GenBank/DDBJ whole genome shotgun (WGS) entry which is preliminary data.</text>
</comment>
<evidence type="ECO:0000256" key="5">
    <source>
        <dbReference type="ARBA" id="ARBA00023014"/>
    </source>
</evidence>
<proteinExistence type="predicted"/>
<evidence type="ECO:0000256" key="3">
    <source>
        <dbReference type="ARBA" id="ARBA00022723"/>
    </source>
</evidence>
<dbReference type="InterPro" id="IPR013785">
    <property type="entry name" value="Aldolase_TIM"/>
</dbReference>
<organism evidence="7 8">
    <name type="scientific">Ambrosiozyma monospora</name>
    <name type="common">Yeast</name>
    <name type="synonym">Endomycopsis monosporus</name>
    <dbReference type="NCBI Taxonomy" id="43982"/>
    <lineage>
        <taxon>Eukaryota</taxon>
        <taxon>Fungi</taxon>
        <taxon>Dikarya</taxon>
        <taxon>Ascomycota</taxon>
        <taxon>Saccharomycotina</taxon>
        <taxon>Pichiomycetes</taxon>
        <taxon>Pichiales</taxon>
        <taxon>Pichiaceae</taxon>
        <taxon>Ambrosiozyma</taxon>
    </lineage>
</organism>
<dbReference type="InterPro" id="IPR002684">
    <property type="entry name" value="Biotin_synth/BioAB"/>
</dbReference>
<reference evidence="7" key="1">
    <citation type="submission" date="2023-04" db="EMBL/GenBank/DDBJ databases">
        <title>Ambrosiozyma monospora NBRC 1965.</title>
        <authorList>
            <person name="Ichikawa N."/>
            <person name="Sato H."/>
            <person name="Tonouchi N."/>
        </authorList>
    </citation>
    <scope>NUCLEOTIDE SEQUENCE</scope>
    <source>
        <strain evidence="7">NBRC 1965</strain>
    </source>
</reference>
<evidence type="ECO:0000256" key="4">
    <source>
        <dbReference type="ARBA" id="ARBA00023004"/>
    </source>
</evidence>
<dbReference type="GO" id="GO:0004076">
    <property type="term" value="F:biotin synthase activity"/>
    <property type="evidence" value="ECO:0007669"/>
    <property type="project" value="InterPro"/>
</dbReference>
<dbReference type="GO" id="GO:0051537">
    <property type="term" value="F:2 iron, 2 sulfur cluster binding"/>
    <property type="evidence" value="ECO:0007669"/>
    <property type="project" value="TreeGrafter"/>
</dbReference>
<dbReference type="Gene3D" id="3.20.20.70">
    <property type="entry name" value="Aldolase class I"/>
    <property type="match status" value="1"/>
</dbReference>
<keyword evidence="4" id="KW-0408">Iron</keyword>
<dbReference type="GO" id="GO:0009102">
    <property type="term" value="P:biotin biosynthetic process"/>
    <property type="evidence" value="ECO:0007669"/>
    <property type="project" value="InterPro"/>
</dbReference>
<sequence>MMLSTISRKQLSRSTFAIISTTINTTAYKSRVRLMSTVVTDPLKIALSAEKPIHNWSKEDITKIYNTPLMELLFQAQVQHRKYNDPAEIQLCTLLSIKTGGCTEDCKYCAQSSKNETGVKAEKMIKFDAVIEKAKQAKENGSTRFCMGAAWRDMNGRKSGLKRIGEMVKYINDELKMETCVTLD</sequence>
<keyword evidence="8" id="KW-1185">Reference proteome</keyword>
<keyword evidence="5" id="KW-0411">Iron-sulfur</keyword>
<dbReference type="GO" id="GO:0005739">
    <property type="term" value="C:mitochondrion"/>
    <property type="evidence" value="ECO:0007669"/>
    <property type="project" value="TreeGrafter"/>
</dbReference>
<dbReference type="EMBL" id="BSXU01005002">
    <property type="protein sequence ID" value="GMG49592.1"/>
    <property type="molecule type" value="Genomic_DNA"/>
</dbReference>
<keyword evidence="2" id="KW-0949">S-adenosyl-L-methionine</keyword>
<gene>
    <name evidence="7" type="ORF">Amon01_000712400</name>
</gene>
<dbReference type="SFLD" id="SFLDS00029">
    <property type="entry name" value="Radical_SAM"/>
    <property type="match status" value="1"/>
</dbReference>
<dbReference type="GO" id="GO:0046872">
    <property type="term" value="F:metal ion binding"/>
    <property type="evidence" value="ECO:0007669"/>
    <property type="project" value="UniProtKB-KW"/>
</dbReference>
<dbReference type="PROSITE" id="PS51918">
    <property type="entry name" value="RADICAL_SAM"/>
    <property type="match status" value="1"/>
</dbReference>
<protein>
    <submittedName>
        <fullName evidence="7">Unnamed protein product</fullName>
    </submittedName>
</protein>
<dbReference type="PANTHER" id="PTHR22976:SF2">
    <property type="entry name" value="BIOTIN SYNTHASE, MITOCHONDRIAL"/>
    <property type="match status" value="1"/>
</dbReference>
<dbReference type="PANTHER" id="PTHR22976">
    <property type="entry name" value="BIOTIN SYNTHASE"/>
    <property type="match status" value="1"/>
</dbReference>
<name>A0A9W6Z4K2_AMBMO</name>
<evidence type="ECO:0000313" key="8">
    <source>
        <dbReference type="Proteomes" id="UP001165063"/>
    </source>
</evidence>
<dbReference type="InterPro" id="IPR058240">
    <property type="entry name" value="rSAM_sf"/>
</dbReference>
<feature type="domain" description="Radical SAM core" evidence="6">
    <location>
        <begin position="87"/>
        <end position="184"/>
    </location>
</feature>
<evidence type="ECO:0000313" key="7">
    <source>
        <dbReference type="EMBL" id="GMG49592.1"/>
    </source>
</evidence>
<evidence type="ECO:0000259" key="6">
    <source>
        <dbReference type="PROSITE" id="PS51918"/>
    </source>
</evidence>
<accession>A0A9W6Z4K2</accession>
<dbReference type="InterPro" id="IPR007197">
    <property type="entry name" value="rSAM"/>
</dbReference>
<dbReference type="AlphaFoldDB" id="A0A9W6Z4K2"/>